<protein>
    <recommendedName>
        <fullName evidence="6">FAD-binding domain-containing protein</fullName>
    </recommendedName>
</protein>
<gene>
    <name evidence="7" type="ORF">BN869_000013187_1</name>
</gene>
<dbReference type="PANTHER" id="PTHR13789:SF309">
    <property type="entry name" value="PUTATIVE (AFU_ORTHOLOGUE AFUA_6G14510)-RELATED"/>
    <property type="match status" value="1"/>
</dbReference>
<keyword evidence="5" id="KW-0503">Monooxygenase</keyword>
<evidence type="ECO:0000256" key="1">
    <source>
        <dbReference type="ARBA" id="ARBA00007992"/>
    </source>
</evidence>
<feature type="domain" description="FAD-binding" evidence="6">
    <location>
        <begin position="5"/>
        <end position="374"/>
    </location>
</feature>
<keyword evidence="3" id="KW-0274">FAD</keyword>
<dbReference type="AlphaFoldDB" id="A0A0B7KIZ7"/>
<evidence type="ECO:0000256" key="2">
    <source>
        <dbReference type="ARBA" id="ARBA00022630"/>
    </source>
</evidence>
<dbReference type="PRINTS" id="PR00420">
    <property type="entry name" value="RNGMNOXGNASE"/>
</dbReference>
<name>A0A0B7KIZ7_BIOOC</name>
<dbReference type="InterPro" id="IPR050493">
    <property type="entry name" value="FAD-dep_Monooxygenase_BioMet"/>
</dbReference>
<evidence type="ECO:0000313" key="7">
    <source>
        <dbReference type="EMBL" id="CEO57129.1"/>
    </source>
</evidence>
<organism evidence="7">
    <name type="scientific">Bionectria ochroleuca</name>
    <name type="common">Gliocladium roseum</name>
    <dbReference type="NCBI Taxonomy" id="29856"/>
    <lineage>
        <taxon>Eukaryota</taxon>
        <taxon>Fungi</taxon>
        <taxon>Dikarya</taxon>
        <taxon>Ascomycota</taxon>
        <taxon>Pezizomycotina</taxon>
        <taxon>Sordariomycetes</taxon>
        <taxon>Hypocreomycetidae</taxon>
        <taxon>Hypocreales</taxon>
        <taxon>Bionectriaceae</taxon>
        <taxon>Clonostachys</taxon>
    </lineage>
</organism>
<evidence type="ECO:0000256" key="5">
    <source>
        <dbReference type="ARBA" id="ARBA00023033"/>
    </source>
</evidence>
<comment type="similarity">
    <text evidence="1">Belongs to the paxM FAD-dependent monooxygenase family.</text>
</comment>
<proteinExistence type="inferred from homology"/>
<dbReference type="PANTHER" id="PTHR13789">
    <property type="entry name" value="MONOOXYGENASE"/>
    <property type="match status" value="1"/>
</dbReference>
<reference evidence="7" key="1">
    <citation type="submission" date="2015-01" db="EMBL/GenBank/DDBJ databases">
        <authorList>
            <person name="Durling Mikael"/>
        </authorList>
    </citation>
    <scope>NUCLEOTIDE SEQUENCE</scope>
</reference>
<evidence type="ECO:0000256" key="4">
    <source>
        <dbReference type="ARBA" id="ARBA00023002"/>
    </source>
</evidence>
<keyword evidence="2" id="KW-0285">Flavoprotein</keyword>
<dbReference type="Gene3D" id="3.50.50.60">
    <property type="entry name" value="FAD/NAD(P)-binding domain"/>
    <property type="match status" value="1"/>
</dbReference>
<dbReference type="GO" id="GO:0004497">
    <property type="term" value="F:monooxygenase activity"/>
    <property type="evidence" value="ECO:0007669"/>
    <property type="project" value="UniProtKB-KW"/>
</dbReference>
<evidence type="ECO:0000259" key="6">
    <source>
        <dbReference type="Pfam" id="PF01494"/>
    </source>
</evidence>
<accession>A0A0B7KIZ7</accession>
<keyword evidence="4" id="KW-0560">Oxidoreductase</keyword>
<sequence>MAVKDVLVLGAGPCGLATAIALSRANLAPSGNAQPLRITLVELRSSLQTIGGAVNMTPLAMRYLNSLGAEGKLLDHSISLDHGIDYISLRTGQLLGNFWGGIGARRVSRHALVEALLAVLQKEHPEAVEVQWGRRVTEICETADKVELKFQDDGPTLQGDILLGCDGLHSAARRLWVEPEREKVYSGRVVTMGWNYADDEGGSNLPQPMTLSTGEPALVDTSLFSGPSGVILASYYESTRRNVYLSCVMSMDEPESADQNAWKILGDDKEKMRNEILKLHRDTKVKGLDTMISKCESWDLFPIYILPKEGRWHKGRVLLLGDAAHAMPPQGESTEFAIEDGLLIAKVLERRASRPVDQLFADYESVRKPIITKHYEHAVWSMDMGFKKREGIGLVIMEWVTWVFLLFRRWGQKARYSGDVREAILPE</sequence>
<dbReference type="InterPro" id="IPR002938">
    <property type="entry name" value="FAD-bd"/>
</dbReference>
<dbReference type="Pfam" id="PF01494">
    <property type="entry name" value="FAD_binding_3"/>
    <property type="match status" value="1"/>
</dbReference>
<dbReference type="GO" id="GO:0071949">
    <property type="term" value="F:FAD binding"/>
    <property type="evidence" value="ECO:0007669"/>
    <property type="project" value="InterPro"/>
</dbReference>
<evidence type="ECO:0000256" key="3">
    <source>
        <dbReference type="ARBA" id="ARBA00022827"/>
    </source>
</evidence>
<dbReference type="EMBL" id="CDPU01000087">
    <property type="protein sequence ID" value="CEO57129.1"/>
    <property type="molecule type" value="Genomic_DNA"/>
</dbReference>
<dbReference type="SUPFAM" id="SSF51905">
    <property type="entry name" value="FAD/NAD(P)-binding domain"/>
    <property type="match status" value="1"/>
</dbReference>
<dbReference type="InterPro" id="IPR036188">
    <property type="entry name" value="FAD/NAD-bd_sf"/>
</dbReference>